<evidence type="ECO:0000313" key="5">
    <source>
        <dbReference type="Proteomes" id="UP000279306"/>
    </source>
</evidence>
<dbReference type="InterPro" id="IPR036291">
    <property type="entry name" value="NAD(P)-bd_dom_sf"/>
</dbReference>
<proteinExistence type="inferred from homology"/>
<dbReference type="NCBIfam" id="NF005559">
    <property type="entry name" value="PRK07231.1"/>
    <property type="match status" value="1"/>
</dbReference>
<keyword evidence="2 4" id="KW-0560">Oxidoreductase</keyword>
<sequence length="272" mass="28120">MTGMSQTGPKPLLEGRTAVVTGAARGIGLSIATRLAAHGARVALLDLDDEQTQAAARQVQESTGSRTLGLAADVTDAARLREAADAIETDLGPVNVVVPNAGILVLKTALDIEPQEFDAVLRVNLFGAFLTAVEFARRMPRSGADGRIIFTSSLFGLRGGVGNAAYAASKFGILGMAQSMAAELAPSGIRVNSVCPGQIESAMIRQLFEDRAAANGTTPEGERSAFARHIPLGGLGDPDDVANTYVYLASPLSSYVTGQHIVVDGGWSVGSA</sequence>
<dbReference type="PRINTS" id="PR00081">
    <property type="entry name" value="GDHRDH"/>
</dbReference>
<evidence type="ECO:0000259" key="3">
    <source>
        <dbReference type="SMART" id="SM00822"/>
    </source>
</evidence>
<dbReference type="GO" id="GO:0048038">
    <property type="term" value="F:quinone binding"/>
    <property type="evidence" value="ECO:0007669"/>
    <property type="project" value="TreeGrafter"/>
</dbReference>
<dbReference type="SUPFAM" id="SSF51735">
    <property type="entry name" value="NAD(P)-binding Rossmann-fold domains"/>
    <property type="match status" value="1"/>
</dbReference>
<dbReference type="FunFam" id="3.40.50.720:FF:000084">
    <property type="entry name" value="Short-chain dehydrogenase reductase"/>
    <property type="match status" value="1"/>
</dbReference>
<protein>
    <submittedName>
        <fullName evidence="4">Dehydrogenase of uncharacterized specificity, short-chain alcohol dehydrogenase like protein</fullName>
        <ecNumber evidence="4">1.1.1.100</ecNumber>
    </submittedName>
</protein>
<dbReference type="PANTHER" id="PTHR42760">
    <property type="entry name" value="SHORT-CHAIN DEHYDROGENASES/REDUCTASES FAMILY MEMBER"/>
    <property type="match status" value="1"/>
</dbReference>
<keyword evidence="5" id="KW-1185">Reference proteome</keyword>
<gene>
    <name evidence="4" type="primary">fabG_14</name>
    <name evidence="4" type="ORF">NCTC10437_02790</name>
</gene>
<comment type="similarity">
    <text evidence="1">Belongs to the short-chain dehydrogenases/reductases (SDR) family.</text>
</comment>
<dbReference type="Pfam" id="PF13561">
    <property type="entry name" value="adh_short_C2"/>
    <property type="match status" value="1"/>
</dbReference>
<dbReference type="KEGG" id="mauu:NCTC10437_02790"/>
<evidence type="ECO:0000313" key="4">
    <source>
        <dbReference type="EMBL" id="VEG55046.1"/>
    </source>
</evidence>
<reference evidence="4 5" key="1">
    <citation type="submission" date="2018-12" db="EMBL/GenBank/DDBJ databases">
        <authorList>
            <consortium name="Pathogen Informatics"/>
        </authorList>
    </citation>
    <scope>NUCLEOTIDE SEQUENCE [LARGE SCALE GENOMIC DNA]</scope>
    <source>
        <strain evidence="4 5">NCTC10437</strain>
    </source>
</reference>
<dbReference type="PANTHER" id="PTHR42760:SF133">
    <property type="entry name" value="3-OXOACYL-[ACYL-CARRIER-PROTEIN] REDUCTASE"/>
    <property type="match status" value="1"/>
</dbReference>
<dbReference type="EC" id="1.1.1.100" evidence="4"/>
<feature type="domain" description="Ketoreductase" evidence="3">
    <location>
        <begin position="16"/>
        <end position="202"/>
    </location>
</feature>
<dbReference type="Gene3D" id="3.40.50.720">
    <property type="entry name" value="NAD(P)-binding Rossmann-like Domain"/>
    <property type="match status" value="1"/>
</dbReference>
<dbReference type="InterPro" id="IPR002347">
    <property type="entry name" value="SDR_fam"/>
</dbReference>
<dbReference type="RefSeq" id="WP_083443232.1">
    <property type="nucleotide sequence ID" value="NZ_CVQQ01000020.1"/>
</dbReference>
<dbReference type="SMART" id="SM00822">
    <property type="entry name" value="PKS_KR"/>
    <property type="match status" value="1"/>
</dbReference>
<accession>A0A448IRG6</accession>
<organism evidence="4 5">
    <name type="scientific">Mycolicibacterium aurum</name>
    <name type="common">Mycobacterium aurum</name>
    <dbReference type="NCBI Taxonomy" id="1791"/>
    <lineage>
        <taxon>Bacteria</taxon>
        <taxon>Bacillati</taxon>
        <taxon>Actinomycetota</taxon>
        <taxon>Actinomycetes</taxon>
        <taxon>Mycobacteriales</taxon>
        <taxon>Mycobacteriaceae</taxon>
        <taxon>Mycolicibacterium</taxon>
    </lineage>
</organism>
<dbReference type="GO" id="GO:0004316">
    <property type="term" value="F:3-oxoacyl-[acyl-carrier-protein] reductase (NADPH) activity"/>
    <property type="evidence" value="ECO:0007669"/>
    <property type="project" value="UniProtKB-EC"/>
</dbReference>
<dbReference type="EMBL" id="LR134356">
    <property type="protein sequence ID" value="VEG55046.1"/>
    <property type="molecule type" value="Genomic_DNA"/>
</dbReference>
<dbReference type="STRING" id="1791.GCA_001049355_04646"/>
<evidence type="ECO:0000256" key="2">
    <source>
        <dbReference type="ARBA" id="ARBA00023002"/>
    </source>
</evidence>
<dbReference type="OrthoDB" id="517007at2"/>
<evidence type="ECO:0000256" key="1">
    <source>
        <dbReference type="ARBA" id="ARBA00006484"/>
    </source>
</evidence>
<dbReference type="Proteomes" id="UP000279306">
    <property type="component" value="Chromosome"/>
</dbReference>
<dbReference type="AlphaFoldDB" id="A0A448IRG6"/>
<dbReference type="PROSITE" id="PS00061">
    <property type="entry name" value="ADH_SHORT"/>
    <property type="match status" value="1"/>
</dbReference>
<dbReference type="InterPro" id="IPR020904">
    <property type="entry name" value="Sc_DH/Rdtase_CS"/>
</dbReference>
<dbReference type="PRINTS" id="PR00080">
    <property type="entry name" value="SDRFAMILY"/>
</dbReference>
<name>A0A448IRG6_MYCAU</name>
<dbReference type="InterPro" id="IPR057326">
    <property type="entry name" value="KR_dom"/>
</dbReference>
<dbReference type="GO" id="GO:0006633">
    <property type="term" value="P:fatty acid biosynthetic process"/>
    <property type="evidence" value="ECO:0007669"/>
    <property type="project" value="TreeGrafter"/>
</dbReference>